<keyword evidence="2" id="KW-0251">Elongation factor</keyword>
<keyword evidence="2" id="KW-0648">Protein biosynthesis</keyword>
<feature type="compositionally biased region" description="Low complexity" evidence="1">
    <location>
        <begin position="249"/>
        <end position="259"/>
    </location>
</feature>
<evidence type="ECO:0000313" key="2">
    <source>
        <dbReference type="EMBL" id="MBX13734.1"/>
    </source>
</evidence>
<sequence>MSSFSLSSSFFIVSVTCPLVMRNTRTLTSWATCNDESPIMFAKPSLDSSDVGRKPSSPSGRDIKAPALVIFLTVPFSSCPLTNFELFKSSFFLLVFDAFLLAGLGLSLLEVAGASFCCCNLLVSSLARMLREIRPVSILASINLTFTSCPTDTKLPTSLTKLSLNLETCTRPSVKAPKSTKAPNGWIDFTFPVNVAPTMRSSFFTGGISLLLLVLERLDWVAAGLKSDLEDGSLFSTASAGISEALAESSSKVGESDSSNTTPVPVADTLCNADP</sequence>
<dbReference type="GO" id="GO:0003746">
    <property type="term" value="F:translation elongation factor activity"/>
    <property type="evidence" value="ECO:0007669"/>
    <property type="project" value="UniProtKB-KW"/>
</dbReference>
<protein>
    <submittedName>
        <fullName evidence="2">Elongation factor Ts</fullName>
    </submittedName>
</protein>
<name>A0A2P2L6Y4_RHIMU</name>
<evidence type="ECO:0000256" key="1">
    <source>
        <dbReference type="SAM" id="MobiDB-lite"/>
    </source>
</evidence>
<feature type="region of interest" description="Disordered" evidence="1">
    <location>
        <begin position="249"/>
        <end position="275"/>
    </location>
</feature>
<dbReference type="EMBL" id="GGEC01033250">
    <property type="protein sequence ID" value="MBX13734.1"/>
    <property type="molecule type" value="Transcribed_RNA"/>
</dbReference>
<organism evidence="2">
    <name type="scientific">Rhizophora mucronata</name>
    <name type="common">Asiatic mangrove</name>
    <dbReference type="NCBI Taxonomy" id="61149"/>
    <lineage>
        <taxon>Eukaryota</taxon>
        <taxon>Viridiplantae</taxon>
        <taxon>Streptophyta</taxon>
        <taxon>Embryophyta</taxon>
        <taxon>Tracheophyta</taxon>
        <taxon>Spermatophyta</taxon>
        <taxon>Magnoliopsida</taxon>
        <taxon>eudicotyledons</taxon>
        <taxon>Gunneridae</taxon>
        <taxon>Pentapetalae</taxon>
        <taxon>rosids</taxon>
        <taxon>fabids</taxon>
        <taxon>Malpighiales</taxon>
        <taxon>Rhizophoraceae</taxon>
        <taxon>Rhizophora</taxon>
    </lineage>
</organism>
<reference evidence="2" key="1">
    <citation type="submission" date="2018-02" db="EMBL/GenBank/DDBJ databases">
        <title>Rhizophora mucronata_Transcriptome.</title>
        <authorList>
            <person name="Meera S.P."/>
            <person name="Sreeshan A."/>
            <person name="Augustine A."/>
        </authorList>
    </citation>
    <scope>NUCLEOTIDE SEQUENCE</scope>
    <source>
        <tissue evidence="2">Leaf</tissue>
    </source>
</reference>
<accession>A0A2P2L6Y4</accession>
<proteinExistence type="predicted"/>
<dbReference type="AlphaFoldDB" id="A0A2P2L6Y4"/>